<dbReference type="AlphaFoldDB" id="A0AAV1UTS0"/>
<accession>A0AAV1UTS0</accession>
<feature type="compositionally biased region" description="Low complexity" evidence="1">
    <location>
        <begin position="7"/>
        <end position="33"/>
    </location>
</feature>
<evidence type="ECO:0000313" key="3">
    <source>
        <dbReference type="Proteomes" id="UP001162060"/>
    </source>
</evidence>
<feature type="compositionally biased region" description="Polar residues" evidence="1">
    <location>
        <begin position="131"/>
        <end position="141"/>
    </location>
</feature>
<evidence type="ECO:0000313" key="2">
    <source>
        <dbReference type="EMBL" id="CAK7937067.1"/>
    </source>
</evidence>
<name>A0AAV1UTS0_9STRA</name>
<sequence>MVSKTTRAAAAAARRAAARMRAAAESASHASAAGDSSPVVVNPPRGESPRATGTSKETPHASGSLGADAAKARLTGSGQRGGIIPEIFGSSDYSDKSPPHASPSSDRTRGDDGDAPMHHHERSNSRDRGNTGASAHAGTNQEARDRNVLRYAHQVESPWMLPSRELDRLTGTTTERDRIPLFDCRKIFPPDSSTETIRAEEEFFTVAFFKALVQGWNVLIPNTWRIGREA</sequence>
<protein>
    <submittedName>
        <fullName evidence="2">Uncharacterized protein</fullName>
    </submittedName>
</protein>
<comment type="caution">
    <text evidence="2">The sequence shown here is derived from an EMBL/GenBank/DDBJ whole genome shotgun (WGS) entry which is preliminary data.</text>
</comment>
<proteinExistence type="predicted"/>
<feature type="compositionally biased region" description="Basic and acidic residues" evidence="1">
    <location>
        <begin position="106"/>
        <end position="129"/>
    </location>
</feature>
<dbReference type="Proteomes" id="UP001162060">
    <property type="component" value="Unassembled WGS sequence"/>
</dbReference>
<gene>
    <name evidence="2" type="ORF">PM001_LOCUS22217</name>
</gene>
<feature type="region of interest" description="Disordered" evidence="1">
    <location>
        <begin position="1"/>
        <end position="146"/>
    </location>
</feature>
<dbReference type="EMBL" id="CAKLBY020000226">
    <property type="protein sequence ID" value="CAK7937067.1"/>
    <property type="molecule type" value="Genomic_DNA"/>
</dbReference>
<organism evidence="2 3">
    <name type="scientific">Peronospora matthiolae</name>
    <dbReference type="NCBI Taxonomy" id="2874970"/>
    <lineage>
        <taxon>Eukaryota</taxon>
        <taxon>Sar</taxon>
        <taxon>Stramenopiles</taxon>
        <taxon>Oomycota</taxon>
        <taxon>Peronosporomycetes</taxon>
        <taxon>Peronosporales</taxon>
        <taxon>Peronosporaceae</taxon>
        <taxon>Peronospora</taxon>
    </lineage>
</organism>
<evidence type="ECO:0000256" key="1">
    <source>
        <dbReference type="SAM" id="MobiDB-lite"/>
    </source>
</evidence>
<reference evidence="2" key="1">
    <citation type="submission" date="2024-01" db="EMBL/GenBank/DDBJ databases">
        <authorList>
            <person name="Webb A."/>
        </authorList>
    </citation>
    <scope>NUCLEOTIDE SEQUENCE</scope>
    <source>
        <strain evidence="2">Pm1</strain>
    </source>
</reference>